<dbReference type="InterPro" id="IPR023753">
    <property type="entry name" value="FAD/NAD-binding_dom"/>
</dbReference>
<evidence type="ECO:0000256" key="1">
    <source>
        <dbReference type="ARBA" id="ARBA00001974"/>
    </source>
</evidence>
<gene>
    <name evidence="7" type="ORF">B0H24_1002163</name>
    <name evidence="6" type="ORF">BY455_102163</name>
</gene>
<dbReference type="PANTHER" id="PTHR42913">
    <property type="entry name" value="APOPTOSIS-INDUCING FACTOR 1"/>
    <property type="match status" value="1"/>
</dbReference>
<dbReference type="GO" id="GO:0019646">
    <property type="term" value="P:aerobic electron transport chain"/>
    <property type="evidence" value="ECO:0007669"/>
    <property type="project" value="TreeGrafter"/>
</dbReference>
<evidence type="ECO:0000256" key="4">
    <source>
        <dbReference type="ARBA" id="ARBA00023002"/>
    </source>
</evidence>
<organism evidence="7 8">
    <name type="scientific">Marinobacter persicus</name>
    <dbReference type="NCBI Taxonomy" id="930118"/>
    <lineage>
        <taxon>Bacteria</taxon>
        <taxon>Pseudomonadati</taxon>
        <taxon>Pseudomonadota</taxon>
        <taxon>Gammaproteobacteria</taxon>
        <taxon>Pseudomonadales</taxon>
        <taxon>Marinobacteraceae</taxon>
        <taxon>Marinobacter</taxon>
    </lineage>
</organism>
<dbReference type="PRINTS" id="PR00368">
    <property type="entry name" value="FADPNR"/>
</dbReference>
<keyword evidence="9" id="KW-1185">Reference proteome</keyword>
<dbReference type="Gene3D" id="3.50.50.100">
    <property type="match status" value="1"/>
</dbReference>
<dbReference type="Proteomes" id="UP000239648">
    <property type="component" value="Unassembled WGS sequence"/>
</dbReference>
<accession>A0A2S6GAA1</accession>
<reference evidence="7 8" key="2">
    <citation type="submission" date="2018-02" db="EMBL/GenBank/DDBJ databases">
        <title>Subsurface microbial communities from deep shales in Ohio and West Virginia, USA.</title>
        <authorList>
            <person name="Wrighton K."/>
        </authorList>
    </citation>
    <scope>NUCLEOTIDE SEQUENCE [LARGE SCALE GENOMIC DNA]</scope>
    <source>
        <strain evidence="7 8">UTICA-S1B9</strain>
    </source>
</reference>
<dbReference type="InterPro" id="IPR051169">
    <property type="entry name" value="NADH-Q_oxidoreductase"/>
</dbReference>
<evidence type="ECO:0000256" key="2">
    <source>
        <dbReference type="ARBA" id="ARBA00022630"/>
    </source>
</evidence>
<dbReference type="AlphaFoldDB" id="A0A2S6GAA1"/>
<dbReference type="InterPro" id="IPR036188">
    <property type="entry name" value="FAD/NAD-bd_sf"/>
</dbReference>
<evidence type="ECO:0000313" key="9">
    <source>
        <dbReference type="Proteomes" id="UP000239648"/>
    </source>
</evidence>
<evidence type="ECO:0000313" key="8">
    <source>
        <dbReference type="Proteomes" id="UP000239446"/>
    </source>
</evidence>
<evidence type="ECO:0000313" key="7">
    <source>
        <dbReference type="EMBL" id="PPK56199.1"/>
    </source>
</evidence>
<keyword evidence="4" id="KW-0560">Oxidoreductase</keyword>
<evidence type="ECO:0000256" key="3">
    <source>
        <dbReference type="ARBA" id="ARBA00022827"/>
    </source>
</evidence>
<dbReference type="STRING" id="930118.SAMN05216429_107164"/>
<evidence type="ECO:0000259" key="5">
    <source>
        <dbReference type="Pfam" id="PF07992"/>
    </source>
</evidence>
<dbReference type="InterPro" id="IPR017584">
    <property type="entry name" value="Pyridine_nucleo_diS_OxRdtase_N"/>
</dbReference>
<proteinExistence type="predicted"/>
<dbReference type="RefSeq" id="WP_258075523.1">
    <property type="nucleotide sequence ID" value="NZ_PTIT01000002.1"/>
</dbReference>
<dbReference type="GO" id="GO:0003955">
    <property type="term" value="F:NAD(P)H dehydrogenase (quinone) activity"/>
    <property type="evidence" value="ECO:0007669"/>
    <property type="project" value="TreeGrafter"/>
</dbReference>
<dbReference type="PANTHER" id="PTHR42913:SF9">
    <property type="entry name" value="SLR1591 PROTEIN"/>
    <property type="match status" value="1"/>
</dbReference>
<dbReference type="Proteomes" id="UP000239446">
    <property type="component" value="Unassembled WGS sequence"/>
</dbReference>
<dbReference type="NCBIfam" id="TIGR03169">
    <property type="entry name" value="Nterm_to_SelD"/>
    <property type="match status" value="1"/>
</dbReference>
<sequence>MDHRYWINTVREPPLKRLVLLGAGHAHLIVLREFAQSPPPDTELVVISPSRWQYYSGMLPGWIAGHYRLEQCRIEVEPQVSAAGGELILDRAVALDAEARKIRLHNGRQVDYDWLSIDIGSGSNLADLKGYDDPLISVKPIDRFQAQWREFEEQCQTTGAGHLVVVGGGAAGVELAMAAANVVRHNHQGGGRVSLIAGDSGPLPGFNALMRRLAGRKLVRRRVTVIEQRAAVRDGKLQLADGTRLKAGPVLAATGAAAEPFLKDSGLAVDEEGFVRVSACHQSLSHSNVFAVGDTCSREDGALNRSGVHAVKAGPVLAGNLRSALVGADLKPFRPRRYSLYLLACGDQTAIGSYGPLTFFGRWVWRLKDRIDRKFIEGFSAG</sequence>
<reference evidence="6 9" key="1">
    <citation type="submission" date="2018-02" db="EMBL/GenBank/DDBJ databases">
        <title>Deep subsurface shale carbon reservoir microbial communities from Ohio and West Virginia, USA.</title>
        <authorList>
            <person name="Wrighton K."/>
        </authorList>
    </citation>
    <scope>NUCLEOTIDE SEQUENCE [LARGE SCALE GENOMIC DNA]</scope>
    <source>
        <strain evidence="6 9">UTICA-S1B6</strain>
    </source>
</reference>
<dbReference type="Pfam" id="PF07992">
    <property type="entry name" value="Pyr_redox_2"/>
    <property type="match status" value="1"/>
</dbReference>
<dbReference type="EMBL" id="PTIU01000002">
    <property type="protein sequence ID" value="PPK56199.1"/>
    <property type="molecule type" value="Genomic_DNA"/>
</dbReference>
<name>A0A2S6GAA1_9GAMM</name>
<dbReference type="SUPFAM" id="SSF51905">
    <property type="entry name" value="FAD/NAD(P)-binding domain"/>
    <property type="match status" value="2"/>
</dbReference>
<evidence type="ECO:0000313" key="6">
    <source>
        <dbReference type="EMBL" id="PPK53362.1"/>
    </source>
</evidence>
<feature type="domain" description="FAD/NAD(P)-binding" evidence="5">
    <location>
        <begin position="17"/>
        <end position="296"/>
    </location>
</feature>
<comment type="cofactor">
    <cofactor evidence="1">
        <name>FAD</name>
        <dbReference type="ChEBI" id="CHEBI:57692"/>
    </cofactor>
</comment>
<keyword evidence="3" id="KW-0274">FAD</keyword>
<keyword evidence="2" id="KW-0285">Flavoprotein</keyword>
<comment type="caution">
    <text evidence="7">The sequence shown here is derived from an EMBL/GenBank/DDBJ whole genome shotgun (WGS) entry which is preliminary data.</text>
</comment>
<dbReference type="EMBL" id="PTIT01000002">
    <property type="protein sequence ID" value="PPK53362.1"/>
    <property type="molecule type" value="Genomic_DNA"/>
</dbReference>
<protein>
    <submittedName>
        <fullName evidence="7">Pyridine nucleotide-disulfide oxidoreductase family protein</fullName>
    </submittedName>
</protein>